<accession>A0A1X2II12</accession>
<dbReference type="GO" id="GO:0099078">
    <property type="term" value="C:BORC complex"/>
    <property type="evidence" value="ECO:0007669"/>
    <property type="project" value="TreeGrafter"/>
</dbReference>
<dbReference type="GO" id="GO:0043015">
    <property type="term" value="F:gamma-tubulin binding"/>
    <property type="evidence" value="ECO:0007669"/>
    <property type="project" value="TreeGrafter"/>
</dbReference>
<dbReference type="GO" id="GO:0031083">
    <property type="term" value="C:BLOC-1 complex"/>
    <property type="evidence" value="ECO:0007669"/>
    <property type="project" value="TreeGrafter"/>
</dbReference>
<evidence type="ECO:0000256" key="2">
    <source>
        <dbReference type="SAM" id="MobiDB-lite"/>
    </source>
</evidence>
<dbReference type="EMBL" id="MCGE01000010">
    <property type="protein sequence ID" value="ORZ16941.1"/>
    <property type="molecule type" value="Genomic_DNA"/>
</dbReference>
<dbReference type="PANTHER" id="PTHR46479:SF1">
    <property type="entry name" value="BIOGENESIS OF LYSOSOME-RELATED ORGANELLES COMPLEX 1 SUBUNIT 2"/>
    <property type="match status" value="1"/>
</dbReference>
<dbReference type="GO" id="GO:0000930">
    <property type="term" value="C:gamma-tubulin complex"/>
    <property type="evidence" value="ECO:0007669"/>
    <property type="project" value="TreeGrafter"/>
</dbReference>
<evidence type="ECO:0000256" key="1">
    <source>
        <dbReference type="ARBA" id="ARBA00008468"/>
    </source>
</evidence>
<feature type="compositionally biased region" description="Polar residues" evidence="2">
    <location>
        <begin position="1"/>
        <end position="11"/>
    </location>
</feature>
<sequence length="160" mass="18413">MSSPKSPSTANHIEAPTITTSSSSSSLLAQLKPEEANKRLDQEHVAKLTEEAFRKLANYTRAELKVTVDDCQLLQTMNKTTKDKYSQLSLMSQRLMKEMSKVQNTYADFDSFVSHIDDIHSQALEMEETAKALDQYSRYLEDKIVKTHNRRQTQQQQQQR</sequence>
<comment type="caution">
    <text evidence="3">The sequence shown here is derived from an EMBL/GenBank/DDBJ whole genome shotgun (WGS) entry which is preliminary data.</text>
</comment>
<dbReference type="STRING" id="90262.A0A1X2II12"/>
<protein>
    <submittedName>
        <fullName evidence="3">Biogenesis of lysosome-related organelles complex-1 subunit 2-domain-containing protein</fullName>
    </submittedName>
</protein>
<dbReference type="OrthoDB" id="244061at2759"/>
<dbReference type="AlphaFoldDB" id="A0A1X2II12"/>
<evidence type="ECO:0000313" key="3">
    <source>
        <dbReference type="EMBL" id="ORZ16941.1"/>
    </source>
</evidence>
<evidence type="ECO:0000313" key="4">
    <source>
        <dbReference type="Proteomes" id="UP000193560"/>
    </source>
</evidence>
<gene>
    <name evidence="3" type="ORF">BCR42DRAFT_490890</name>
</gene>
<comment type="similarity">
    <text evidence="1">Belongs to the BLOC1S2 family.</text>
</comment>
<dbReference type="GO" id="GO:0016197">
    <property type="term" value="P:endosomal transport"/>
    <property type="evidence" value="ECO:0007669"/>
    <property type="project" value="TreeGrafter"/>
</dbReference>
<dbReference type="Pfam" id="PF10046">
    <property type="entry name" value="BLOC1_2"/>
    <property type="match status" value="1"/>
</dbReference>
<dbReference type="InterPro" id="IPR019269">
    <property type="entry name" value="BLOC1_su2"/>
</dbReference>
<dbReference type="Proteomes" id="UP000193560">
    <property type="component" value="Unassembled WGS sequence"/>
</dbReference>
<reference evidence="3 4" key="1">
    <citation type="submission" date="2016-07" db="EMBL/GenBank/DDBJ databases">
        <title>Pervasive Adenine N6-methylation of Active Genes in Fungi.</title>
        <authorList>
            <consortium name="DOE Joint Genome Institute"/>
            <person name="Mondo S.J."/>
            <person name="Dannebaum R.O."/>
            <person name="Kuo R.C."/>
            <person name="Labutti K."/>
            <person name="Haridas S."/>
            <person name="Kuo A."/>
            <person name="Salamov A."/>
            <person name="Ahrendt S.R."/>
            <person name="Lipzen A."/>
            <person name="Sullivan W."/>
            <person name="Andreopoulos W.B."/>
            <person name="Clum A."/>
            <person name="Lindquist E."/>
            <person name="Daum C."/>
            <person name="Ramamoorthy G.K."/>
            <person name="Gryganskyi A."/>
            <person name="Culley D."/>
            <person name="Magnuson J.K."/>
            <person name="James T.Y."/>
            <person name="O'Malley M.A."/>
            <person name="Stajich J.E."/>
            <person name="Spatafora J.W."/>
            <person name="Visel A."/>
            <person name="Grigoriev I.V."/>
        </authorList>
    </citation>
    <scope>NUCLEOTIDE SEQUENCE [LARGE SCALE GENOMIC DNA]</scope>
    <source>
        <strain evidence="3 4">NRRL 1336</strain>
    </source>
</reference>
<dbReference type="PANTHER" id="PTHR46479">
    <property type="entry name" value="BIOGENESIS OF LYSOSOME-RELATED ORGANELLES COMPLEX 1 SUBUNIT 2"/>
    <property type="match status" value="1"/>
</dbReference>
<feature type="region of interest" description="Disordered" evidence="2">
    <location>
        <begin position="1"/>
        <end position="40"/>
    </location>
</feature>
<keyword evidence="4" id="KW-1185">Reference proteome</keyword>
<proteinExistence type="inferred from homology"/>
<name>A0A1X2II12_9FUNG</name>
<dbReference type="GO" id="GO:0032418">
    <property type="term" value="P:lysosome localization"/>
    <property type="evidence" value="ECO:0007669"/>
    <property type="project" value="TreeGrafter"/>
</dbReference>
<organism evidence="3 4">
    <name type="scientific">Absidia repens</name>
    <dbReference type="NCBI Taxonomy" id="90262"/>
    <lineage>
        <taxon>Eukaryota</taxon>
        <taxon>Fungi</taxon>
        <taxon>Fungi incertae sedis</taxon>
        <taxon>Mucoromycota</taxon>
        <taxon>Mucoromycotina</taxon>
        <taxon>Mucoromycetes</taxon>
        <taxon>Mucorales</taxon>
        <taxon>Cunninghamellaceae</taxon>
        <taxon>Absidia</taxon>
    </lineage>
</organism>